<dbReference type="GO" id="GO:0007088">
    <property type="term" value="P:regulation of mitotic nuclear division"/>
    <property type="evidence" value="ECO:0007669"/>
    <property type="project" value="TreeGrafter"/>
</dbReference>
<dbReference type="CTD" id="4288"/>
<dbReference type="OrthoDB" id="6288785at2759"/>
<feature type="region of interest" description="Disordered" evidence="7">
    <location>
        <begin position="1114"/>
        <end position="1891"/>
    </location>
</feature>
<protein>
    <submittedName>
        <fullName evidence="9">Marker of proliferation Ki-67</fullName>
    </submittedName>
</protein>
<feature type="compositionally biased region" description="Basic and acidic residues" evidence="7">
    <location>
        <begin position="1601"/>
        <end position="1610"/>
    </location>
</feature>
<keyword evidence="2" id="KW-1017">Isopeptide bond</keyword>
<feature type="compositionally biased region" description="Basic and acidic residues" evidence="7">
    <location>
        <begin position="1531"/>
        <end position="1542"/>
    </location>
</feature>
<feature type="compositionally biased region" description="Basic residues" evidence="7">
    <location>
        <begin position="1882"/>
        <end position="1891"/>
    </location>
</feature>
<evidence type="ECO:0000313" key="9">
    <source>
        <dbReference type="Ensembl" id="ENSKMAP00000013368.1"/>
    </source>
</evidence>
<name>A0A3Q3AA26_KRYMA</name>
<dbReference type="InterPro" id="IPR029334">
    <property type="entry name" value="PP1-bd"/>
</dbReference>
<feature type="region of interest" description="Disordered" evidence="7">
    <location>
        <begin position="199"/>
        <end position="676"/>
    </location>
</feature>
<evidence type="ECO:0000256" key="5">
    <source>
        <dbReference type="ARBA" id="ARBA00023242"/>
    </source>
</evidence>
<keyword evidence="3" id="KW-0597">Phosphoprotein</keyword>
<feature type="compositionally biased region" description="Basic residues" evidence="7">
    <location>
        <begin position="648"/>
        <end position="658"/>
    </location>
</feature>
<evidence type="ECO:0000256" key="2">
    <source>
        <dbReference type="ARBA" id="ARBA00022499"/>
    </source>
</evidence>
<feature type="compositionally biased region" description="Basic and acidic residues" evidence="7">
    <location>
        <begin position="224"/>
        <end position="250"/>
    </location>
</feature>
<feature type="compositionally biased region" description="Basic and acidic residues" evidence="7">
    <location>
        <begin position="135"/>
        <end position="152"/>
    </location>
</feature>
<dbReference type="STRING" id="37003.ENSKMAP00000013368"/>
<feature type="compositionally biased region" description="Polar residues" evidence="7">
    <location>
        <begin position="1449"/>
        <end position="1469"/>
    </location>
</feature>
<keyword evidence="10" id="KW-1185">Reference proteome</keyword>
<dbReference type="GO" id="GO:0005634">
    <property type="term" value="C:nucleus"/>
    <property type="evidence" value="ECO:0007669"/>
    <property type="project" value="UniProtKB-SubCell"/>
</dbReference>
<feature type="compositionally biased region" description="Polar residues" evidence="7">
    <location>
        <begin position="500"/>
        <end position="514"/>
    </location>
</feature>
<feature type="compositionally biased region" description="Basic and acidic residues" evidence="7">
    <location>
        <begin position="1270"/>
        <end position="1300"/>
    </location>
</feature>
<dbReference type="SUPFAM" id="SSF49879">
    <property type="entry name" value="SMAD/FHA domain"/>
    <property type="match status" value="1"/>
</dbReference>
<feature type="compositionally biased region" description="Polar residues" evidence="7">
    <location>
        <begin position="582"/>
        <end position="608"/>
    </location>
</feature>
<reference evidence="9" key="1">
    <citation type="submission" date="2025-08" db="UniProtKB">
        <authorList>
            <consortium name="Ensembl"/>
        </authorList>
    </citation>
    <scope>IDENTIFICATION</scope>
</reference>
<keyword evidence="6" id="KW-0131">Cell cycle</keyword>
<dbReference type="InterPro" id="IPR008984">
    <property type="entry name" value="SMAD_FHA_dom_sf"/>
</dbReference>
<feature type="domain" description="FHA" evidence="8">
    <location>
        <begin position="26"/>
        <end position="76"/>
    </location>
</feature>
<feature type="region of interest" description="Disordered" evidence="7">
    <location>
        <begin position="166"/>
        <end position="186"/>
    </location>
</feature>
<dbReference type="Pfam" id="PF00498">
    <property type="entry name" value="FHA"/>
    <property type="match status" value="1"/>
</dbReference>
<feature type="compositionally biased region" description="Polar residues" evidence="7">
    <location>
        <begin position="174"/>
        <end position="183"/>
    </location>
</feature>
<dbReference type="SMART" id="SM00240">
    <property type="entry name" value="FHA"/>
    <property type="match status" value="1"/>
</dbReference>
<dbReference type="InterPro" id="IPR000253">
    <property type="entry name" value="FHA_dom"/>
</dbReference>
<feature type="compositionally biased region" description="Polar residues" evidence="7">
    <location>
        <begin position="620"/>
        <end position="639"/>
    </location>
</feature>
<feature type="compositionally biased region" description="Basic and acidic residues" evidence="7">
    <location>
        <begin position="1384"/>
        <end position="1397"/>
    </location>
</feature>
<dbReference type="SMART" id="SM01295">
    <property type="entry name" value="K167R"/>
    <property type="match status" value="2"/>
</dbReference>
<keyword evidence="5" id="KW-0539">Nucleus</keyword>
<feature type="compositionally biased region" description="Polar residues" evidence="7">
    <location>
        <begin position="1428"/>
        <end position="1442"/>
    </location>
</feature>
<feature type="compositionally biased region" description="Polar residues" evidence="7">
    <location>
        <begin position="558"/>
        <end position="573"/>
    </location>
</feature>
<evidence type="ECO:0000259" key="8">
    <source>
        <dbReference type="PROSITE" id="PS50006"/>
    </source>
</evidence>
<feature type="compositionally biased region" description="Basic and acidic residues" evidence="7">
    <location>
        <begin position="1497"/>
        <end position="1506"/>
    </location>
</feature>
<feature type="compositionally biased region" description="Low complexity" evidence="7">
    <location>
        <begin position="520"/>
        <end position="536"/>
    </location>
</feature>
<dbReference type="PANTHER" id="PTHR21603:SF17">
    <property type="entry name" value="PROLIFERATION MARKER PROTEIN KI-67"/>
    <property type="match status" value="1"/>
</dbReference>
<proteinExistence type="predicted"/>
<dbReference type="KEGG" id="kmr:108237252"/>
<dbReference type="Proteomes" id="UP000264800">
    <property type="component" value="Unplaced"/>
</dbReference>
<dbReference type="RefSeq" id="XP_017274054.1">
    <property type="nucleotide sequence ID" value="XM_017418565.2"/>
</dbReference>
<evidence type="ECO:0000256" key="4">
    <source>
        <dbReference type="ARBA" id="ARBA00022843"/>
    </source>
</evidence>
<evidence type="ECO:0000256" key="7">
    <source>
        <dbReference type="SAM" id="MobiDB-lite"/>
    </source>
</evidence>
<feature type="compositionally biased region" description="Low complexity" evidence="7">
    <location>
        <begin position="341"/>
        <end position="354"/>
    </location>
</feature>
<evidence type="ECO:0000256" key="3">
    <source>
        <dbReference type="ARBA" id="ARBA00022553"/>
    </source>
</evidence>
<dbReference type="CDD" id="cd22673">
    <property type="entry name" value="FHA_Ki67"/>
    <property type="match status" value="1"/>
</dbReference>
<feature type="compositionally biased region" description="Polar residues" evidence="7">
    <location>
        <begin position="1576"/>
        <end position="1589"/>
    </location>
</feature>
<dbReference type="PANTHER" id="PTHR21603">
    <property type="entry name" value="ANTIGEN KI-67-LIKE PROTEIN"/>
    <property type="match status" value="1"/>
</dbReference>
<feature type="compositionally biased region" description="Polar residues" evidence="7">
    <location>
        <begin position="204"/>
        <end position="215"/>
    </location>
</feature>
<feature type="region of interest" description="Disordered" evidence="7">
    <location>
        <begin position="792"/>
        <end position="831"/>
    </location>
</feature>
<feature type="compositionally biased region" description="Acidic residues" evidence="7">
    <location>
        <begin position="1257"/>
        <end position="1269"/>
    </location>
</feature>
<feature type="compositionally biased region" description="Polar residues" evidence="7">
    <location>
        <begin position="801"/>
        <end position="825"/>
    </location>
</feature>
<feature type="compositionally biased region" description="Basic and acidic residues" evidence="7">
    <location>
        <begin position="1172"/>
        <end position="1184"/>
    </location>
</feature>
<dbReference type="GO" id="GO:0005694">
    <property type="term" value="C:chromosome"/>
    <property type="evidence" value="ECO:0007669"/>
    <property type="project" value="TreeGrafter"/>
</dbReference>
<dbReference type="Gene3D" id="2.60.200.20">
    <property type="match status" value="1"/>
</dbReference>
<feature type="compositionally biased region" description="Basic and acidic residues" evidence="7">
    <location>
        <begin position="540"/>
        <end position="557"/>
    </location>
</feature>
<feature type="compositionally biased region" description="Polar residues" evidence="7">
    <location>
        <begin position="1309"/>
        <end position="1323"/>
    </location>
</feature>
<dbReference type="Pfam" id="PF15276">
    <property type="entry name" value="PP1_bind"/>
    <property type="match status" value="1"/>
</dbReference>
<feature type="region of interest" description="Disordered" evidence="7">
    <location>
        <begin position="135"/>
        <end position="154"/>
    </location>
</feature>
<feature type="compositionally biased region" description="Basic and acidic residues" evidence="7">
    <location>
        <begin position="1867"/>
        <end position="1881"/>
    </location>
</feature>
<dbReference type="Ensembl" id="ENSKMAT00000013575.1">
    <property type="protein sequence ID" value="ENSKMAP00000013368.1"/>
    <property type="gene ID" value="ENSKMAG00000010044.1"/>
</dbReference>
<feature type="compositionally biased region" description="Basic residues" evidence="7">
    <location>
        <begin position="1243"/>
        <end position="1252"/>
    </location>
</feature>
<feature type="compositionally biased region" description="Low complexity" evidence="7">
    <location>
        <begin position="1127"/>
        <end position="1142"/>
    </location>
</feature>
<comment type="subcellular location">
    <subcellularLocation>
        <location evidence="1">Nucleus</location>
    </subcellularLocation>
</comment>
<evidence type="ECO:0000256" key="1">
    <source>
        <dbReference type="ARBA" id="ARBA00004123"/>
    </source>
</evidence>
<dbReference type="GO" id="GO:0051983">
    <property type="term" value="P:regulation of chromosome segregation"/>
    <property type="evidence" value="ECO:0007669"/>
    <property type="project" value="TreeGrafter"/>
</dbReference>
<evidence type="ECO:0000313" key="10">
    <source>
        <dbReference type="Proteomes" id="UP000264800"/>
    </source>
</evidence>
<feature type="compositionally biased region" description="Basic and acidic residues" evidence="7">
    <location>
        <begin position="275"/>
        <end position="289"/>
    </location>
</feature>
<evidence type="ECO:0000256" key="6">
    <source>
        <dbReference type="ARBA" id="ARBA00023306"/>
    </source>
</evidence>
<keyword evidence="4" id="KW-0832">Ubl conjugation</keyword>
<dbReference type="GeneTree" id="ENSGT00940000154352"/>
<feature type="compositionally biased region" description="Basic and acidic residues" evidence="7">
    <location>
        <begin position="324"/>
        <end position="333"/>
    </location>
</feature>
<accession>A0A3Q3AA26</accession>
<dbReference type="OMA" id="RGRNAKH"/>
<feature type="compositionally biased region" description="Basic and acidic residues" evidence="7">
    <location>
        <begin position="1358"/>
        <end position="1367"/>
    </location>
</feature>
<reference evidence="9" key="2">
    <citation type="submission" date="2025-09" db="UniProtKB">
        <authorList>
            <consortium name="Ensembl"/>
        </authorList>
    </citation>
    <scope>IDENTIFICATION</scope>
</reference>
<dbReference type="GeneID" id="108237252"/>
<dbReference type="InterPro" id="IPR012568">
    <property type="entry name" value="KI67R"/>
</dbReference>
<organism evidence="9 10">
    <name type="scientific">Kryptolebias marmoratus</name>
    <name type="common">Mangrove killifish</name>
    <name type="synonym">Rivulus marmoratus</name>
    <dbReference type="NCBI Taxonomy" id="37003"/>
    <lineage>
        <taxon>Eukaryota</taxon>
        <taxon>Metazoa</taxon>
        <taxon>Chordata</taxon>
        <taxon>Craniata</taxon>
        <taxon>Vertebrata</taxon>
        <taxon>Euteleostomi</taxon>
        <taxon>Actinopterygii</taxon>
        <taxon>Neopterygii</taxon>
        <taxon>Teleostei</taxon>
        <taxon>Neoteleostei</taxon>
        <taxon>Acanthomorphata</taxon>
        <taxon>Ovalentaria</taxon>
        <taxon>Atherinomorphae</taxon>
        <taxon>Cyprinodontiformes</taxon>
        <taxon>Rivulidae</taxon>
        <taxon>Kryptolebias</taxon>
    </lineage>
</organism>
<feature type="compositionally biased region" description="Low complexity" evidence="7">
    <location>
        <begin position="472"/>
        <end position="496"/>
    </location>
</feature>
<sequence length="1891" mass="206094">MPLHGKIVVIKRSGVDGTEFPLTASCLFGRKPECDIRIQLPSVSKEHCRIDLNENKEVILTNLSSANPTCVNGAALHQSERLKHGDVITVVDRSFRFEYPPAPTPKKRSSTGAKPETLKVLRDQQVSDAVVAVSGERRNHEVSTGPHLKDGANIDNIQRSLEKTLEVESKEDGSQQQSKTNSPFGDLYQMIKKSLDVKTPRKSCASQVQTPSSKFCTPRPGLVLKKDEKSVNFTPKKDEAKQIEDPKGKSGEMPQSVKKQGKIVPVSPADTDGPAVERDEGAAKSEATSKQRRSSSAAQMFTVSEVLELIPTPTSKSPTRRRSKETGLAKTAEEQEQQAMKSPKTTTPKRTSPRNSGTAEKVEKVSKKRKSGELASDLPAPKTKKKRVSFGGLLSPELFDKRLPPDSPLRRGATPRRSFSLCKPKLSLLRRASVIGFLKEKSPAKSKTPSPKKPLGVKGASPKTPPKKKSPKSGSPSPKPVSSAKKSSPKATSPGKRTPKSASPVQKSPRSRSASPKAVTPAKTSPKSKSRSSTPAQEKSQSRNKVETPKANKEPKTQCESASPGQQAFNATPTDKRRSSLRKSSPTSLKNVSLSGVTPAQTPSNSGVGTPMIQGRFSVSRISTPSPTSGADDVTQQEPLATVTPKIQLKRKSMKSASRRTPVVSRSARKILQRKSGTSRASMKVINSWADIVKFGQAKTQVVAPTQKKVTQKAIKKQVPTLQTPARKLKGHVSTGHADSPVTIVVGRAHKRTVGHPTGAAPRMVTNTALCKKDMKMDENFSGISEMFKTPANGKKRRSLITESNATKTPAGAQGTSMIEPSLLNTPEEPGEMVVSPLSLASTVKSRRYNSEAVQRLLIEDQESSFISSTPALDVHSKTSVTTPKQKPELPECLTGVKKIMKTPEQKAEPVEDLRGELQKTPKQKLEQPECLTGVKRIMKTPRQKAEPLEDIRGKLLITPRQKPEQQECLTGVKRMFKTPKQKAESLEDLRGKPLKTPKTREASEVSLDGVKELLETPVQVQKSNYQPEMTNVKTPVIKLFPVVNLTRAERVMKTPKEKYSPVEDMVGVKRLMRTPKQKGEPVEENFGISRLMKSPRLRGVAPVEDFEGLQELMQEPLMEKKTNEVTTETPLQEAAEAPQQQPEEETSASKATEMDPSSEKKPVRGRKAKTVKLEKDEDKKDVPEPSEDPAISAPVRGRRGKKCEAAAPPVVRHATRGRNAETTKNIDPTVEESAPRPSKAAPRPKRGRNAKKAPEDSADPVVIEEEVTPEPKSDPKPSTHVEHEVRGSDAHLEKAELKPKRGKKSKQPAEQQQNELSVQTQVPPAEASEDTNEAHIKQPKVSSGAMEALVQVPEVENSPHVEEVKEMSTAPVQKKSVRGRRAKPAESKEAEDKQEAAEQSDNVVSAPVRGRRGKKTEATAPPAVKQITRTRNAKSQESASDQPAVEAQVTTEVSTEAVSAQTSLNTTQETKDSAPPTKEVTQKVVRGRKTKLTPAESEHTDEVSSDHVVNAQPPQPVSSAAGKPKRGRKMRSDPEEQKEVVENTVVIEEIKQQFQPPVRAKRGRTAQHKEEEQMENSVKTTSQETSDCQEPVKKSRRTRKSEQEPKEEVQMPPAEPVMMPKQAAVAAKPRKGGRKAKPDTTAAAPVDSTEVIEVPVVSTDKPKGGRRGKRITQEVVAAENPKCELEEQNNTNSPPKIIKASRARGRKSESSQDISAKRARRGAASPVEETSDESAMQTSAPSPAPVKPAKRGKQSSAKPTRAKEAPVTNDPANPSEDLSKAAAENSKNSKKFVKFNSDLQILEIPKATPIKADRGRKPKLAGVKSNNASKAANKPEEESLSEVVKAQPVRRGRRGVKFADVTAKSTGEEGPNKTEAEPQPKTRRGRSAKK</sequence>
<dbReference type="PROSITE" id="PS50006">
    <property type="entry name" value="FHA_DOMAIN"/>
    <property type="match status" value="1"/>
</dbReference>